<evidence type="ECO:0000256" key="1">
    <source>
        <dbReference type="SAM" id="MobiDB-lite"/>
    </source>
</evidence>
<keyword evidence="2" id="KW-0472">Membrane</keyword>
<keyword evidence="2" id="KW-0812">Transmembrane</keyword>
<gene>
    <name evidence="5" type="ORF">YALI1_F06466g</name>
</gene>
<feature type="signal peptide" evidence="3">
    <location>
        <begin position="1"/>
        <end position="23"/>
    </location>
</feature>
<dbReference type="VEuPathDB" id="FungiDB:YALI1_F06466g"/>
<evidence type="ECO:0000313" key="6">
    <source>
        <dbReference type="Proteomes" id="UP000182444"/>
    </source>
</evidence>
<feature type="compositionally biased region" description="Low complexity" evidence="1">
    <location>
        <begin position="221"/>
        <end position="246"/>
    </location>
</feature>
<evidence type="ECO:0000313" key="5">
    <source>
        <dbReference type="EMBL" id="AOW06645.1"/>
    </source>
</evidence>
<name>A0A1D8NLY6_YARLL</name>
<keyword evidence="2" id="KW-1133">Transmembrane helix</keyword>
<keyword evidence="3" id="KW-0732">Signal</keyword>
<dbReference type="GeneID" id="2907927"/>
<dbReference type="SMART" id="SM00321">
    <property type="entry name" value="WSC"/>
    <property type="match status" value="1"/>
</dbReference>
<evidence type="ECO:0000256" key="3">
    <source>
        <dbReference type="SAM" id="SignalP"/>
    </source>
</evidence>
<dbReference type="PROSITE" id="PS51212">
    <property type="entry name" value="WSC"/>
    <property type="match status" value="1"/>
</dbReference>
<dbReference type="eggNOG" id="KOG4157">
    <property type="taxonomic scope" value="Eukaryota"/>
</dbReference>
<feature type="compositionally biased region" description="Low complexity" evidence="1">
    <location>
        <begin position="114"/>
        <end position="206"/>
    </location>
</feature>
<feature type="region of interest" description="Disordered" evidence="1">
    <location>
        <begin position="114"/>
        <end position="208"/>
    </location>
</feature>
<dbReference type="OMA" id="QIDPRMD"/>
<reference evidence="5 6" key="1">
    <citation type="journal article" date="2016" name="PLoS ONE">
        <title>Sequence Assembly of Yarrowia lipolytica Strain W29/CLIB89 Shows Transposable Element Diversity.</title>
        <authorList>
            <person name="Magnan C."/>
            <person name="Yu J."/>
            <person name="Chang I."/>
            <person name="Jahn E."/>
            <person name="Kanomata Y."/>
            <person name="Wu J."/>
            <person name="Zeller M."/>
            <person name="Oakes M."/>
            <person name="Baldi P."/>
            <person name="Sandmeyer S."/>
        </authorList>
    </citation>
    <scope>NUCLEOTIDE SEQUENCE [LARGE SCALE GENOMIC DNA]</scope>
    <source>
        <strain evidence="6">CLIB89(W29)</strain>
    </source>
</reference>
<dbReference type="AlphaFoldDB" id="A0A1D8NLY6"/>
<feature type="compositionally biased region" description="Polar residues" evidence="1">
    <location>
        <begin position="330"/>
        <end position="339"/>
    </location>
</feature>
<dbReference type="Proteomes" id="UP000182444">
    <property type="component" value="Chromosome 1F"/>
</dbReference>
<proteinExistence type="predicted"/>
<feature type="transmembrane region" description="Helical" evidence="2">
    <location>
        <begin position="264"/>
        <end position="287"/>
    </location>
</feature>
<evidence type="ECO:0000259" key="4">
    <source>
        <dbReference type="PROSITE" id="PS51212"/>
    </source>
</evidence>
<feature type="compositionally biased region" description="Acidic residues" evidence="1">
    <location>
        <begin position="296"/>
        <end position="305"/>
    </location>
</feature>
<evidence type="ECO:0000256" key="2">
    <source>
        <dbReference type="SAM" id="Phobius"/>
    </source>
</evidence>
<protein>
    <recommendedName>
        <fullName evidence="4">WSC domain-containing protein</fullName>
    </recommendedName>
</protein>
<dbReference type="CDD" id="cd12087">
    <property type="entry name" value="TM_EGFR-like"/>
    <property type="match status" value="1"/>
</dbReference>
<dbReference type="EMBL" id="CP017558">
    <property type="protein sequence ID" value="AOW06645.1"/>
    <property type="molecule type" value="Genomic_DNA"/>
</dbReference>
<dbReference type="KEGG" id="yli:2907927"/>
<accession>A0A1D8NLY6</accession>
<sequence>MIIFKNALLLATSAGAALTYCSSQNSGESFDSVFGQFQSNGACSDTCSGYAFAILQGQKCWCSNMAPSDTTSVGSCDEACAGYPSDKCGNMFQGLFGYIQLAQASGTLAVSSSTTSTSSSTSSTSTTSSSTSTSSTSTSSSTSSTSSSTSSTSTTESTSSTSSTSSTNSTSTSSTTSSSTTSSSSSTTSTTSSTTSSSSSTTSTSSPSISVLTVVGGEKTVTVSNSDSTSTPAPASTTSSESPVATLDPQSKHKDGFFDHKGKVAGVFTVVGIVGAALIAGLIFFLWRRNKKSRYDDDDDDDDELTVGSGGSPTGSPWRSKAAAVGVVGRSQSTRTTLGGSDRGPNGGLATSPSLATSGKLRIDESSETGSHHMMREQSESSILGSMGMAQHDVPDPSAAPGRSMAANMSQVHEVPVVDQRLDPSQMVLRYDGVDESRHSLQDDADYSRRILRVTNPDYFG</sequence>
<dbReference type="VEuPathDB" id="FungiDB:YALI0_F04213g"/>
<feature type="region of interest" description="Disordered" evidence="1">
    <location>
        <begin position="294"/>
        <end position="360"/>
    </location>
</feature>
<feature type="region of interest" description="Disordered" evidence="1">
    <location>
        <begin position="221"/>
        <end position="253"/>
    </location>
</feature>
<feature type="domain" description="WSC" evidence="4">
    <location>
        <begin position="15"/>
        <end position="101"/>
    </location>
</feature>
<dbReference type="RefSeq" id="XP_504984.3">
    <property type="nucleotide sequence ID" value="XM_504984.3"/>
</dbReference>
<organism evidence="5 6">
    <name type="scientific">Yarrowia lipolytica</name>
    <name type="common">Candida lipolytica</name>
    <dbReference type="NCBI Taxonomy" id="4952"/>
    <lineage>
        <taxon>Eukaryota</taxon>
        <taxon>Fungi</taxon>
        <taxon>Dikarya</taxon>
        <taxon>Ascomycota</taxon>
        <taxon>Saccharomycotina</taxon>
        <taxon>Dipodascomycetes</taxon>
        <taxon>Dipodascales</taxon>
        <taxon>Dipodascales incertae sedis</taxon>
        <taxon>Yarrowia</taxon>
    </lineage>
</organism>
<feature type="chain" id="PRO_5030026705" description="WSC domain-containing protein" evidence="3">
    <location>
        <begin position="24"/>
        <end position="461"/>
    </location>
</feature>
<dbReference type="InterPro" id="IPR002889">
    <property type="entry name" value="WSC_carb-bd"/>
</dbReference>